<dbReference type="EMBL" id="CP015079">
    <property type="protein sequence ID" value="ANH37629.1"/>
    <property type="molecule type" value="Genomic_DNA"/>
</dbReference>
<sequence>MSELTVLEAITAAMADSLEADSSVVVLGEDVGVSGGIFRATQGLQQQFGPQRVIDTPLDEKGIVAHAVGMALYGLRPIVEVQFSGFIHDAFEQIMFCASKYRWMTGGEYSCPMVLRAPSYGGIKGGFWHSQSPEAYFTHGGGIKVLTPTTPDDCYRSLLAAVADPDPVLVIEPVPLYRSLRGEVERDGKALEPGTSRTVRAGRDVTVLTWGPQVLRSVEAAEALAADGIDVEVLDLRSLVPLDVDAIVASVQRTGRVLIVHEAARTGGFGAELATLVQEKAFGYLHAPIERVTGHDVPYNFSTGDEYYRPDVLRITAGIKRLTEFEF</sequence>
<dbReference type="FunFam" id="3.40.50.920:FF:000001">
    <property type="entry name" value="Pyruvate dehydrogenase E1 beta subunit"/>
    <property type="match status" value="1"/>
</dbReference>
<dbReference type="RefSeq" id="WP_068107359.1">
    <property type="nucleotide sequence ID" value="NZ_CP015079.1"/>
</dbReference>
<keyword evidence="6" id="KW-1185">Reference proteome</keyword>
<dbReference type="InterPro" id="IPR029061">
    <property type="entry name" value="THDP-binding"/>
</dbReference>
<dbReference type="InterPro" id="IPR033248">
    <property type="entry name" value="Transketolase_C"/>
</dbReference>
<dbReference type="SUPFAM" id="SSF52922">
    <property type="entry name" value="TK C-terminal domain-like"/>
    <property type="match status" value="1"/>
</dbReference>
<dbReference type="PATRIC" id="fig|1300347.3.peg.1188"/>
<dbReference type="Gene3D" id="3.40.50.970">
    <property type="match status" value="1"/>
</dbReference>
<dbReference type="OrthoDB" id="9766715at2"/>
<evidence type="ECO:0000256" key="1">
    <source>
        <dbReference type="ARBA" id="ARBA00001964"/>
    </source>
</evidence>
<reference evidence="5 6" key="1">
    <citation type="submission" date="2016-03" db="EMBL/GenBank/DDBJ databases">
        <title>Complete genome sequence of a soil Actinobacterium, Nocardioides dokdonensis FR1436.</title>
        <authorList>
            <person name="Kwon S.-K."/>
            <person name="Kim K."/>
            <person name="Kim J.F."/>
        </authorList>
    </citation>
    <scope>NUCLEOTIDE SEQUENCE [LARGE SCALE GENOMIC DNA]</scope>
    <source>
        <strain evidence="5 6">FR1436</strain>
    </source>
</reference>
<dbReference type="InterPro" id="IPR005475">
    <property type="entry name" value="Transketolase-like_Pyr-bd"/>
</dbReference>
<name>A0A1A9GH35_9ACTN</name>
<dbReference type="FunFam" id="3.40.50.970:FF:000001">
    <property type="entry name" value="Pyruvate dehydrogenase E1 beta subunit"/>
    <property type="match status" value="1"/>
</dbReference>
<dbReference type="Gene3D" id="3.40.50.920">
    <property type="match status" value="1"/>
</dbReference>
<evidence type="ECO:0000259" key="4">
    <source>
        <dbReference type="SMART" id="SM00861"/>
    </source>
</evidence>
<dbReference type="SUPFAM" id="SSF52518">
    <property type="entry name" value="Thiamin diphosphate-binding fold (THDP-binding)"/>
    <property type="match status" value="1"/>
</dbReference>
<dbReference type="PANTHER" id="PTHR43257:SF2">
    <property type="entry name" value="PYRUVATE DEHYDROGENASE E1 COMPONENT SUBUNIT BETA"/>
    <property type="match status" value="1"/>
</dbReference>
<accession>A0A1A9GH35</accession>
<evidence type="ECO:0000256" key="2">
    <source>
        <dbReference type="ARBA" id="ARBA00023002"/>
    </source>
</evidence>
<dbReference type="PANTHER" id="PTHR43257">
    <property type="entry name" value="PYRUVATE DEHYDROGENASE E1 COMPONENT BETA SUBUNIT"/>
    <property type="match status" value="1"/>
</dbReference>
<gene>
    <name evidence="5" type="primary">bfmBAB</name>
    <name evidence="5" type="ORF">I601_1187</name>
</gene>
<evidence type="ECO:0000313" key="5">
    <source>
        <dbReference type="EMBL" id="ANH37629.1"/>
    </source>
</evidence>
<proteinExistence type="predicted"/>
<dbReference type="SMART" id="SM00861">
    <property type="entry name" value="Transket_pyr"/>
    <property type="match status" value="1"/>
</dbReference>
<dbReference type="Pfam" id="PF02779">
    <property type="entry name" value="Transket_pyr"/>
    <property type="match status" value="1"/>
</dbReference>
<dbReference type="InterPro" id="IPR009014">
    <property type="entry name" value="Transketo_C/PFOR_II"/>
</dbReference>
<keyword evidence="2 5" id="KW-0560">Oxidoreductase</keyword>
<protein>
    <submittedName>
        <fullName evidence="5">2-oxoisovalerate dehydrogenase subunit beta</fullName>
        <ecNumber evidence="5">1.2.4.4</ecNumber>
    </submittedName>
</protein>
<dbReference type="Pfam" id="PF02780">
    <property type="entry name" value="Transketolase_C"/>
    <property type="match status" value="1"/>
</dbReference>
<organism evidence="5 6">
    <name type="scientific">Nocardioides dokdonensis FR1436</name>
    <dbReference type="NCBI Taxonomy" id="1300347"/>
    <lineage>
        <taxon>Bacteria</taxon>
        <taxon>Bacillati</taxon>
        <taxon>Actinomycetota</taxon>
        <taxon>Actinomycetes</taxon>
        <taxon>Propionibacteriales</taxon>
        <taxon>Nocardioidaceae</taxon>
        <taxon>Nocardioides</taxon>
    </lineage>
</organism>
<dbReference type="EC" id="1.2.4.4" evidence="5"/>
<dbReference type="KEGG" id="ndk:I601_1187"/>
<dbReference type="GO" id="GO:0003863">
    <property type="term" value="F:branched-chain 2-oxo acid dehydrogenase activity"/>
    <property type="evidence" value="ECO:0007669"/>
    <property type="project" value="UniProtKB-EC"/>
</dbReference>
<keyword evidence="3" id="KW-0786">Thiamine pyrophosphate</keyword>
<comment type="cofactor">
    <cofactor evidence="1">
        <name>thiamine diphosphate</name>
        <dbReference type="ChEBI" id="CHEBI:58937"/>
    </cofactor>
</comment>
<evidence type="ECO:0000313" key="6">
    <source>
        <dbReference type="Proteomes" id="UP000077868"/>
    </source>
</evidence>
<dbReference type="CDD" id="cd07036">
    <property type="entry name" value="TPP_PYR_E1-PDHc-beta_like"/>
    <property type="match status" value="1"/>
</dbReference>
<dbReference type="AlphaFoldDB" id="A0A1A9GH35"/>
<dbReference type="Proteomes" id="UP000077868">
    <property type="component" value="Chromosome"/>
</dbReference>
<feature type="domain" description="Transketolase-like pyrimidine-binding" evidence="4">
    <location>
        <begin position="4"/>
        <end position="179"/>
    </location>
</feature>
<evidence type="ECO:0000256" key="3">
    <source>
        <dbReference type="ARBA" id="ARBA00023052"/>
    </source>
</evidence>
<dbReference type="GO" id="GO:0000287">
    <property type="term" value="F:magnesium ion binding"/>
    <property type="evidence" value="ECO:0007669"/>
    <property type="project" value="UniProtKB-ARBA"/>
</dbReference>
<dbReference type="STRING" id="1300347.I601_1187"/>